<dbReference type="OrthoDB" id="8818984at2"/>
<organism evidence="1 2">
    <name type="scientific">Neolewinella litorea</name>
    <dbReference type="NCBI Taxonomy" id="2562452"/>
    <lineage>
        <taxon>Bacteria</taxon>
        <taxon>Pseudomonadati</taxon>
        <taxon>Bacteroidota</taxon>
        <taxon>Saprospiria</taxon>
        <taxon>Saprospirales</taxon>
        <taxon>Lewinellaceae</taxon>
        <taxon>Neolewinella</taxon>
    </lineage>
</organism>
<sequence>MTCIITRSIRNVMTTCEFPITFHQSVKELIDRFNEAITNKGGTFMGDERRGEFSIPTSAGPVEGRYRTVDNTFHFTLHDLPAAVTCHKADNTFRSLIGSPPDLSLDFL</sequence>
<dbReference type="Proteomes" id="UP000308528">
    <property type="component" value="Unassembled WGS sequence"/>
</dbReference>
<dbReference type="EMBL" id="SRSF01000002">
    <property type="protein sequence ID" value="THH40485.1"/>
    <property type="molecule type" value="Genomic_DNA"/>
</dbReference>
<dbReference type="AlphaFoldDB" id="A0A4S4NN99"/>
<reference evidence="1 2" key="1">
    <citation type="submission" date="2019-04" db="EMBL/GenBank/DDBJ databases">
        <title>Lewinella litorea sp. nov., isolated from a marine sand.</title>
        <authorList>
            <person name="Yoon J.-H."/>
        </authorList>
    </citation>
    <scope>NUCLEOTIDE SEQUENCE [LARGE SCALE GENOMIC DNA]</scope>
    <source>
        <strain evidence="1 2">HSMS-39</strain>
    </source>
</reference>
<comment type="caution">
    <text evidence="1">The sequence shown here is derived from an EMBL/GenBank/DDBJ whole genome shotgun (WGS) entry which is preliminary data.</text>
</comment>
<keyword evidence="2" id="KW-1185">Reference proteome</keyword>
<evidence type="ECO:0000313" key="2">
    <source>
        <dbReference type="Proteomes" id="UP000308528"/>
    </source>
</evidence>
<protein>
    <submittedName>
        <fullName evidence="1">Uncharacterized protein</fullName>
    </submittedName>
</protein>
<proteinExistence type="predicted"/>
<accession>A0A4S4NN99</accession>
<evidence type="ECO:0000313" key="1">
    <source>
        <dbReference type="EMBL" id="THH40485.1"/>
    </source>
</evidence>
<dbReference type="RefSeq" id="WP_136457792.1">
    <property type="nucleotide sequence ID" value="NZ_SRSF01000002.1"/>
</dbReference>
<name>A0A4S4NN99_9BACT</name>
<gene>
    <name evidence="1" type="ORF">E4021_07045</name>
</gene>